<sequence>MILMSVVMAPTCVVTTNCVRTLWVGTAVHVRGGTGLKELGDHAWILMSASRHLNHVPINAKIWLAAINACAHLGSNFWEMGAHVQDWRDSGITQPLEPQAPSSSNLSLMVAFME</sequence>
<accession>A0ABN9FG68</accession>
<feature type="signal peptide" evidence="1">
    <location>
        <begin position="1"/>
        <end position="18"/>
    </location>
</feature>
<evidence type="ECO:0000313" key="2">
    <source>
        <dbReference type="EMBL" id="CAI9595564.1"/>
    </source>
</evidence>
<reference evidence="2" key="1">
    <citation type="submission" date="2023-05" db="EMBL/GenBank/DDBJ databases">
        <authorList>
            <person name="Stuckert A."/>
        </authorList>
    </citation>
    <scope>NUCLEOTIDE SEQUENCE</scope>
</reference>
<keyword evidence="1" id="KW-0732">Signal</keyword>
<evidence type="ECO:0008006" key="4">
    <source>
        <dbReference type="Google" id="ProtNLM"/>
    </source>
</evidence>
<name>A0ABN9FG68_9NEOB</name>
<evidence type="ECO:0000313" key="3">
    <source>
        <dbReference type="Proteomes" id="UP001162483"/>
    </source>
</evidence>
<gene>
    <name evidence="2" type="ORF">SPARVUS_LOCUS11903359</name>
</gene>
<organism evidence="2 3">
    <name type="scientific">Staurois parvus</name>
    <dbReference type="NCBI Taxonomy" id="386267"/>
    <lineage>
        <taxon>Eukaryota</taxon>
        <taxon>Metazoa</taxon>
        <taxon>Chordata</taxon>
        <taxon>Craniata</taxon>
        <taxon>Vertebrata</taxon>
        <taxon>Euteleostomi</taxon>
        <taxon>Amphibia</taxon>
        <taxon>Batrachia</taxon>
        <taxon>Anura</taxon>
        <taxon>Neobatrachia</taxon>
        <taxon>Ranoidea</taxon>
        <taxon>Ranidae</taxon>
        <taxon>Staurois</taxon>
    </lineage>
</organism>
<protein>
    <recommendedName>
        <fullName evidence="4">Secreted protein</fullName>
    </recommendedName>
</protein>
<keyword evidence="3" id="KW-1185">Reference proteome</keyword>
<evidence type="ECO:0000256" key="1">
    <source>
        <dbReference type="SAM" id="SignalP"/>
    </source>
</evidence>
<proteinExistence type="predicted"/>
<dbReference type="Proteomes" id="UP001162483">
    <property type="component" value="Unassembled WGS sequence"/>
</dbReference>
<comment type="caution">
    <text evidence="2">The sequence shown here is derived from an EMBL/GenBank/DDBJ whole genome shotgun (WGS) entry which is preliminary data.</text>
</comment>
<feature type="chain" id="PRO_5046334933" description="Secreted protein" evidence="1">
    <location>
        <begin position="19"/>
        <end position="114"/>
    </location>
</feature>
<feature type="non-terminal residue" evidence="2">
    <location>
        <position position="114"/>
    </location>
</feature>
<dbReference type="EMBL" id="CATNWA010016806">
    <property type="protein sequence ID" value="CAI9595564.1"/>
    <property type="molecule type" value="Genomic_DNA"/>
</dbReference>